<reference evidence="4" key="2">
    <citation type="submission" date="2018-11" db="EMBL/GenBank/DDBJ databases">
        <authorList>
            <consortium name="Pathogen Informatics"/>
        </authorList>
    </citation>
    <scope>NUCLEOTIDE SEQUENCE [LARGE SCALE GENOMIC DNA]</scope>
</reference>
<dbReference type="PANTHER" id="PTHR14237">
    <property type="entry name" value="MOLYBDOPTERIN COFACTOR SULFURASE MOSC"/>
    <property type="match status" value="1"/>
</dbReference>
<feature type="domain" description="MOSC" evidence="2">
    <location>
        <begin position="163"/>
        <end position="328"/>
    </location>
</feature>
<reference evidence="3 5" key="1">
    <citation type="submission" date="2014-11" db="EMBL/GenBank/DDBJ databases">
        <title>Genetic blueprint of the zoonotic pathogen Toxocara canis.</title>
        <authorList>
            <person name="Zhu X.-Q."/>
            <person name="Korhonen P.K."/>
            <person name="Cai H."/>
            <person name="Young N.D."/>
            <person name="Nejsum P."/>
            <person name="von Samson-Himmelstjerna G."/>
            <person name="Boag P.R."/>
            <person name="Tan P."/>
            <person name="Li Q."/>
            <person name="Min J."/>
            <person name="Yang Y."/>
            <person name="Wang X."/>
            <person name="Fang X."/>
            <person name="Hall R.S."/>
            <person name="Hofmann A."/>
            <person name="Sternberg P.W."/>
            <person name="Jex A.R."/>
            <person name="Gasser R.B."/>
        </authorList>
    </citation>
    <scope>NUCLEOTIDE SEQUENCE [LARGE SCALE GENOMIC DNA]</scope>
    <source>
        <strain evidence="3">PN_DK_2014</strain>
    </source>
</reference>
<keyword evidence="5" id="KW-1185">Reference proteome</keyword>
<dbReference type="InterPro" id="IPR005303">
    <property type="entry name" value="MOCOS_middle"/>
</dbReference>
<organism evidence="3 5">
    <name type="scientific">Toxocara canis</name>
    <name type="common">Canine roundworm</name>
    <dbReference type="NCBI Taxonomy" id="6265"/>
    <lineage>
        <taxon>Eukaryota</taxon>
        <taxon>Metazoa</taxon>
        <taxon>Ecdysozoa</taxon>
        <taxon>Nematoda</taxon>
        <taxon>Chromadorea</taxon>
        <taxon>Rhabditida</taxon>
        <taxon>Spirurina</taxon>
        <taxon>Ascaridomorpha</taxon>
        <taxon>Ascaridoidea</taxon>
        <taxon>Toxocaridae</taxon>
        <taxon>Toxocara</taxon>
    </lineage>
</organism>
<dbReference type="GO" id="GO:0030151">
    <property type="term" value="F:molybdenum ion binding"/>
    <property type="evidence" value="ECO:0007669"/>
    <property type="project" value="InterPro"/>
</dbReference>
<gene>
    <name evidence="3" type="primary">Marc2</name>
    <name evidence="3" type="ORF">Tcan_16667</name>
    <name evidence="4" type="ORF">TCNE_LOCUS10111</name>
</gene>
<dbReference type="SUPFAM" id="SSF141673">
    <property type="entry name" value="MOSC N-terminal domain-like"/>
    <property type="match status" value="1"/>
</dbReference>
<evidence type="ECO:0000313" key="4">
    <source>
        <dbReference type="EMBL" id="VDM41432.1"/>
    </source>
</evidence>
<dbReference type="Pfam" id="PF03476">
    <property type="entry name" value="MOSC_N"/>
    <property type="match status" value="1"/>
</dbReference>
<accession>A0A0B2W3S7</accession>
<dbReference type="GO" id="GO:0030170">
    <property type="term" value="F:pyridoxal phosphate binding"/>
    <property type="evidence" value="ECO:0007669"/>
    <property type="project" value="InterPro"/>
</dbReference>
<dbReference type="InterPro" id="IPR005302">
    <property type="entry name" value="MoCF_Sase_C"/>
</dbReference>
<evidence type="ECO:0000313" key="5">
    <source>
        <dbReference type="Proteomes" id="UP000031036"/>
    </source>
</evidence>
<proteinExistence type="predicted"/>
<feature type="transmembrane region" description="Helical" evidence="1">
    <location>
        <begin position="6"/>
        <end position="23"/>
    </location>
</feature>
<evidence type="ECO:0000313" key="3">
    <source>
        <dbReference type="EMBL" id="KHN87840.1"/>
    </source>
</evidence>
<keyword evidence="1" id="KW-0472">Membrane</keyword>
<dbReference type="OrthoDB" id="17255at2759"/>
<name>A0A0B2W3S7_TOXCA</name>
<sequence>MGKYALLIGVAAASGVLIFIQWYRRRRFNYVSDFIEIGIVSQLNLYPVKSMRGIKVDEMECLPIGGKSGEIRDRHFMVMDADSGKLITGRQFSKLITVYANIENDILTLKSADQMVAVNIGDVRNQNIVRRAELFEGLKQDGLDCGDEVSQFLKTILETDRNLRLVHHVDGLYSERDVIPKDEWLLGTVPKRHDHVAFPDEAPYMTICEGSLKELNSHFANRSIDMRRFRPVIQIANTPAFDEDMWAELKIADVIFSCYKPCTRCVMTTIDPDTGVRDKDVQPLKTLRQYRLAPGRLRSVYGQSPVFGVMMGVVKSGVIHTGDKVFARYKTHPH</sequence>
<dbReference type="SUPFAM" id="SSF50800">
    <property type="entry name" value="PK beta-barrel domain-like"/>
    <property type="match status" value="1"/>
</dbReference>
<dbReference type="STRING" id="6265.A0A0B2W3S7"/>
<dbReference type="EMBL" id="UYWY01020390">
    <property type="protein sequence ID" value="VDM41432.1"/>
    <property type="molecule type" value="Genomic_DNA"/>
</dbReference>
<dbReference type="OMA" id="SECATIY"/>
<dbReference type="PROSITE" id="PS51340">
    <property type="entry name" value="MOSC"/>
    <property type="match status" value="1"/>
</dbReference>
<dbReference type="Pfam" id="PF03473">
    <property type="entry name" value="MOSC"/>
    <property type="match status" value="1"/>
</dbReference>
<dbReference type="Proteomes" id="UP000031036">
    <property type="component" value="Unassembled WGS sequence"/>
</dbReference>
<protein>
    <submittedName>
        <fullName evidence="3">MOSC domain-containing protein 2, mitochondrial</fullName>
    </submittedName>
</protein>
<dbReference type="InterPro" id="IPR011037">
    <property type="entry name" value="Pyrv_Knase-like_insert_dom_sf"/>
</dbReference>
<keyword evidence="1" id="KW-0812">Transmembrane</keyword>
<dbReference type="EMBL" id="JPKZ01000331">
    <property type="protein sequence ID" value="KHN87840.1"/>
    <property type="molecule type" value="Genomic_DNA"/>
</dbReference>
<dbReference type="AlphaFoldDB" id="A0A0B2W3S7"/>
<evidence type="ECO:0000259" key="2">
    <source>
        <dbReference type="PROSITE" id="PS51340"/>
    </source>
</evidence>
<dbReference type="GO" id="GO:0003824">
    <property type="term" value="F:catalytic activity"/>
    <property type="evidence" value="ECO:0007669"/>
    <property type="project" value="InterPro"/>
</dbReference>
<dbReference type="PANTHER" id="PTHR14237:SF19">
    <property type="entry name" value="MITOCHONDRIAL AMIDOXIME REDUCING COMPONENT 1"/>
    <property type="match status" value="1"/>
</dbReference>
<keyword evidence="1" id="KW-1133">Transmembrane helix</keyword>
<evidence type="ECO:0000256" key="1">
    <source>
        <dbReference type="SAM" id="Phobius"/>
    </source>
</evidence>